<organism evidence="4 5">
    <name type="scientific">Yoonia sediminilitoris</name>
    <dbReference type="NCBI Taxonomy" id="1286148"/>
    <lineage>
        <taxon>Bacteria</taxon>
        <taxon>Pseudomonadati</taxon>
        <taxon>Pseudomonadota</taxon>
        <taxon>Alphaproteobacteria</taxon>
        <taxon>Rhodobacterales</taxon>
        <taxon>Paracoccaceae</taxon>
        <taxon>Yoonia</taxon>
    </lineage>
</organism>
<dbReference type="UniPathway" id="UPA00539"/>
<reference evidence="4 5" key="1">
    <citation type="submission" date="2018-04" db="EMBL/GenBank/DDBJ databases">
        <title>Genomic Encyclopedia of Archaeal and Bacterial Type Strains, Phase II (KMG-II): from individual species to whole genera.</title>
        <authorList>
            <person name="Goeker M."/>
        </authorList>
    </citation>
    <scope>NUCLEOTIDE SEQUENCE [LARGE SCALE GENOMIC DNA]</scope>
    <source>
        <strain evidence="4 5">DSM 29955</strain>
    </source>
</reference>
<dbReference type="GO" id="GO:0018189">
    <property type="term" value="P:pyrroloquinoline quinone biosynthetic process"/>
    <property type="evidence" value="ECO:0007669"/>
    <property type="project" value="UniProtKB-UniPathway"/>
</dbReference>
<evidence type="ECO:0000256" key="2">
    <source>
        <dbReference type="ARBA" id="ARBA00011741"/>
    </source>
</evidence>
<dbReference type="GO" id="GO:0048038">
    <property type="term" value="F:quinone binding"/>
    <property type="evidence" value="ECO:0007669"/>
    <property type="project" value="InterPro"/>
</dbReference>
<gene>
    <name evidence="4" type="ORF">C8N45_105161</name>
</gene>
<accession>A0A2T6KHG7</accession>
<comment type="subunit">
    <text evidence="2">Monomer. Interacts with PqqE.</text>
</comment>
<proteinExistence type="predicted"/>
<keyword evidence="3" id="KW-0884">PQQ biosynthesis</keyword>
<sequence length="94" mass="10551">MTRMLTSDAVPTLPRGVRLHWDRVREKWVLLAPERAVALDQIGHAILSEVDGAASFEAITFALAEKYGAPREQIAEDAGEFLRGLMNRRFLEVC</sequence>
<keyword evidence="5" id="KW-1185">Reference proteome</keyword>
<evidence type="ECO:0000256" key="1">
    <source>
        <dbReference type="ARBA" id="ARBA00004886"/>
    </source>
</evidence>
<dbReference type="Pfam" id="PF05402">
    <property type="entry name" value="PqqD"/>
    <property type="match status" value="1"/>
</dbReference>
<dbReference type="AlphaFoldDB" id="A0A2T6KHG7"/>
<evidence type="ECO:0000313" key="5">
    <source>
        <dbReference type="Proteomes" id="UP000244523"/>
    </source>
</evidence>
<evidence type="ECO:0000313" key="4">
    <source>
        <dbReference type="EMBL" id="PUB14938.1"/>
    </source>
</evidence>
<name>A0A2T6KHG7_9RHOB</name>
<evidence type="ECO:0000256" key="3">
    <source>
        <dbReference type="ARBA" id="ARBA00022905"/>
    </source>
</evidence>
<protein>
    <submittedName>
        <fullName evidence="4">Pyrroloquinoline quinone biosynthesis protein D</fullName>
    </submittedName>
</protein>
<dbReference type="InterPro" id="IPR008792">
    <property type="entry name" value="PQQD"/>
</dbReference>
<dbReference type="Proteomes" id="UP000244523">
    <property type="component" value="Unassembled WGS sequence"/>
</dbReference>
<comment type="pathway">
    <text evidence="1">Cofactor biosynthesis; pyrroloquinoline quinone biosynthesis.</text>
</comment>
<dbReference type="InterPro" id="IPR022479">
    <property type="entry name" value="PqqD_bac"/>
</dbReference>
<comment type="caution">
    <text evidence="4">The sequence shown here is derived from an EMBL/GenBank/DDBJ whole genome shotgun (WGS) entry which is preliminary data.</text>
</comment>
<dbReference type="EMBL" id="QBUD01000005">
    <property type="protein sequence ID" value="PUB14938.1"/>
    <property type="molecule type" value="Genomic_DNA"/>
</dbReference>
<dbReference type="InterPro" id="IPR041881">
    <property type="entry name" value="PqqD_sf"/>
</dbReference>
<dbReference type="NCBIfam" id="TIGR03859">
    <property type="entry name" value="PQQ_PqqD"/>
    <property type="match status" value="1"/>
</dbReference>
<dbReference type="Gene3D" id="1.10.10.1150">
    <property type="entry name" value="Coenzyme PQQ synthesis protein D (PqqD)"/>
    <property type="match status" value="1"/>
</dbReference>